<dbReference type="HOGENOM" id="CLU_030805_0_2_5"/>
<dbReference type="CDD" id="cd00885">
    <property type="entry name" value="cinA"/>
    <property type="match status" value="1"/>
</dbReference>
<dbReference type="InterPro" id="IPR056596">
    <property type="entry name" value="FLAD1_M"/>
</dbReference>
<dbReference type="Pfam" id="PF00994">
    <property type="entry name" value="MoCF_biosynth"/>
    <property type="match status" value="1"/>
</dbReference>
<accession>C4WIW4</accession>
<evidence type="ECO:0000313" key="3">
    <source>
        <dbReference type="Proteomes" id="UP000004386"/>
    </source>
</evidence>
<dbReference type="EMBL" id="ACQA01000001">
    <property type="protein sequence ID" value="EEQ95765.1"/>
    <property type="molecule type" value="Genomic_DNA"/>
</dbReference>
<reference evidence="2 3" key="1">
    <citation type="submission" date="2009-05" db="EMBL/GenBank/DDBJ databases">
        <authorList>
            <person name="Setubal J.C."/>
            <person name="Boyle S."/>
            <person name="Crasta O.R."/>
            <person name="Gillespie J.J."/>
            <person name="Kenyon R.W."/>
            <person name="Lu J."/>
            <person name="Mane S."/>
            <person name="Nagrani S."/>
            <person name="Shallom J.M."/>
            <person name="Shallom S."/>
            <person name="Shukla M."/>
            <person name="Snyder E.E."/>
            <person name="Sobral B.W."/>
            <person name="Wattam A.R."/>
            <person name="Will R."/>
            <person name="Williams K."/>
            <person name="Yoo H."/>
            <person name="Munk C."/>
            <person name="Tapia R."/>
            <person name="Green L."/>
            <person name="Rogers Y."/>
            <person name="Detter J.C."/>
            <person name="Bruce D."/>
            <person name="Brettin T.S."/>
            <person name="Tsolis R."/>
        </authorList>
    </citation>
    <scope>NUCLEOTIDE SEQUENCE [LARGE SCALE GENOMIC DNA]</scope>
    <source>
        <strain evidence="2 3">LMG 3301</strain>
    </source>
</reference>
<dbReference type="Proteomes" id="UP000004386">
    <property type="component" value="Unassembled WGS sequence"/>
</dbReference>
<comment type="caution">
    <text evidence="2">The sequence shown here is derived from an EMBL/GenBank/DDBJ whole genome shotgun (WGS) entry which is preliminary data.</text>
</comment>
<gene>
    <name evidence="2" type="ORF">OINT_1001159</name>
</gene>
<dbReference type="SUPFAM" id="SSF53218">
    <property type="entry name" value="Molybdenum cofactor biosynthesis proteins"/>
    <property type="match status" value="1"/>
</dbReference>
<dbReference type="PANTHER" id="PTHR13939">
    <property type="entry name" value="NICOTINAMIDE-NUCLEOTIDE AMIDOHYDROLASE PNCC"/>
    <property type="match status" value="1"/>
</dbReference>
<name>C4WIW4_9HYPH</name>
<dbReference type="InterPro" id="IPR001453">
    <property type="entry name" value="MoaB/Mog_dom"/>
</dbReference>
<sequence>MSCWRLTEARKWSLDMTNNPQQAVRAAMLAIGDELLSGRTKDKNIGHLADVLTAAGIDLKEVRIVPDEEAAIVDALNALRPHYDYVFTSGGIGPTHDDITADAVSTAFGVPCIYDEKAMRLLGDNYAKRGLEFTDSRKRMARMPQGSEHIANPISAAPGFHIGNVYVMAGVPSVFQAMLDNVLPTLKTGRKLLSKSVRCPFGEGVIGAPLTEIQKENPDTIIGSYPKFENGRFSTELVVRGSDPAKIDTAIDAIEKMISSLEKMGAA</sequence>
<evidence type="ECO:0000259" key="1">
    <source>
        <dbReference type="SMART" id="SM00852"/>
    </source>
</evidence>
<feature type="domain" description="MoaB/Mog" evidence="1">
    <location>
        <begin position="27"/>
        <end position="190"/>
    </location>
</feature>
<organism evidence="2 3">
    <name type="scientific">Brucella intermedia LMG 3301</name>
    <dbReference type="NCBI Taxonomy" id="641118"/>
    <lineage>
        <taxon>Bacteria</taxon>
        <taxon>Pseudomonadati</taxon>
        <taxon>Pseudomonadota</taxon>
        <taxon>Alphaproteobacteria</taxon>
        <taxon>Hyphomicrobiales</taxon>
        <taxon>Brucellaceae</taxon>
        <taxon>Brucella/Ochrobactrum group</taxon>
        <taxon>Brucella</taxon>
    </lineage>
</organism>
<dbReference type="Pfam" id="PF24102">
    <property type="entry name" value="FLAD1_M"/>
    <property type="match status" value="1"/>
</dbReference>
<dbReference type="PANTHER" id="PTHR13939:SF0">
    <property type="entry name" value="NMN AMIDOHYDROLASE-LIKE PROTEIN YFAY"/>
    <property type="match status" value="1"/>
</dbReference>
<dbReference type="InterPro" id="IPR036425">
    <property type="entry name" value="MoaB/Mog-like_dom_sf"/>
</dbReference>
<dbReference type="AlphaFoldDB" id="C4WIW4"/>
<protein>
    <submittedName>
        <fullName evidence="2">CinA-like protein</fullName>
    </submittedName>
</protein>
<dbReference type="SMART" id="SM00852">
    <property type="entry name" value="MoCF_biosynth"/>
    <property type="match status" value="1"/>
</dbReference>
<evidence type="ECO:0000313" key="2">
    <source>
        <dbReference type="EMBL" id="EEQ95765.1"/>
    </source>
</evidence>
<dbReference type="InterPro" id="IPR050101">
    <property type="entry name" value="CinA"/>
</dbReference>
<proteinExistence type="predicted"/>
<dbReference type="Gene3D" id="3.40.980.10">
    <property type="entry name" value="MoaB/Mog-like domain"/>
    <property type="match status" value="1"/>
</dbReference>